<keyword evidence="2" id="KW-1185">Reference proteome</keyword>
<reference evidence="1 2" key="1">
    <citation type="submission" date="2021-08" db="EMBL/GenBank/DDBJ databases">
        <title>Draft Genome Sequence of Phanerochaete sordida strain YK-624.</title>
        <authorList>
            <person name="Mori T."/>
            <person name="Dohra H."/>
            <person name="Suzuki T."/>
            <person name="Kawagishi H."/>
            <person name="Hirai H."/>
        </authorList>
    </citation>
    <scope>NUCLEOTIDE SEQUENCE [LARGE SCALE GENOMIC DNA]</scope>
    <source>
        <strain evidence="1 2">YK-624</strain>
    </source>
</reference>
<dbReference type="AlphaFoldDB" id="A0A9P3LCH8"/>
<evidence type="ECO:0000313" key="2">
    <source>
        <dbReference type="Proteomes" id="UP000703269"/>
    </source>
</evidence>
<evidence type="ECO:0000313" key="1">
    <source>
        <dbReference type="EMBL" id="GJE89203.1"/>
    </source>
</evidence>
<gene>
    <name evidence="1" type="ORF">PsYK624_052980</name>
</gene>
<dbReference type="EMBL" id="BPQB01000012">
    <property type="protein sequence ID" value="GJE89203.1"/>
    <property type="molecule type" value="Genomic_DNA"/>
</dbReference>
<sequence>MSHSDCNTKVHTPALKRRFGACRHAINGRRRPPVPNFSPCLLPPPLRLPKLPFFGRAIFVRDLCDNDDGRAASHRGTTNQPSFTWTALRHGAPEMSRNSRTSRSQATLLASSKARVASSQHVHCLPGAFGSCTICSAKPLCIRRVQSTGSSAEQLRWANSIRTYTQHRRLSALHERSARRLDRQDRFQMQVLDNSIFGGRAGCWTFQVDIALHFQFA</sequence>
<name>A0A9P3LCH8_9APHY</name>
<protein>
    <submittedName>
        <fullName evidence="1">Uncharacterized protein</fullName>
    </submittedName>
</protein>
<dbReference type="Proteomes" id="UP000703269">
    <property type="component" value="Unassembled WGS sequence"/>
</dbReference>
<accession>A0A9P3LCH8</accession>
<proteinExistence type="predicted"/>
<comment type="caution">
    <text evidence="1">The sequence shown here is derived from an EMBL/GenBank/DDBJ whole genome shotgun (WGS) entry which is preliminary data.</text>
</comment>
<organism evidence="1 2">
    <name type="scientific">Phanerochaete sordida</name>
    <dbReference type="NCBI Taxonomy" id="48140"/>
    <lineage>
        <taxon>Eukaryota</taxon>
        <taxon>Fungi</taxon>
        <taxon>Dikarya</taxon>
        <taxon>Basidiomycota</taxon>
        <taxon>Agaricomycotina</taxon>
        <taxon>Agaricomycetes</taxon>
        <taxon>Polyporales</taxon>
        <taxon>Phanerochaetaceae</taxon>
        <taxon>Phanerochaete</taxon>
    </lineage>
</organism>